<sequence length="1009" mass="117502">MRTYYHFAYTCPNCHEPHVTGKPIEFVDEKRLRCTSCNALFYTEVNLFTASFPETVKYVTEKEGKKAENYLSHLPLIWKVVPNEIEKSYLDWIKDNPEGIFLVTWPWNDLRFIPLLASEYLLTFPNRKVAVIGNYSINTESKSYVPSYSSYDVFSKTVYIEGEDNFLPPKLKQESNNLKREMVFEKEDVVEVKYRKFGGNEIRTKLCSGTVRKCKNSIIREAEEFGGNFLREISVPKNNGKKIEVINENGEWNVSLEKQTRWTGSLNYKKIWLWELLVNSTKLKNCGTEIESFFYDEETTEKILDYRAKLHFFSIESEISEVLRSIKIVSPDVLIIENIDDIISDSRYFGPRTEKLMEFLREADVSTVLMFSTNPDIRHLYRIGESETIFGSIKVLFHTWDSPSFLSDLNLDSGSRHPNPLSSKMEQMPKEKLREIKPEYISIDSYDEISESLEECLKSIDGETKKDVKLYFSKVFSTLLNVVGEYGRPEVLSVMKQWNSQLTYDILLNNLSQEIEQELFYSLNNSLQKIFYVNSYTQRNPLREKILDIIKEIFKKNKECFVTIIVPRFEAKGTERLLRQEDSIFEQISSFLTVCSWDKLGSIEGTIPEGFKHFVLSTGYPSLSYNLHSSDVDKFFFVGTTKTIGKIKEIIDKRLLEINAYPVVRLYDNNPAPRLLRDLLSKVNFDENEKLQYIHNFELGEEEYSMFYSGASTYGETSDISYESSNYYKLTCGEIAILCIDSQNRGLFLPLDRDIMLKDGNSFREISFSLDSSTPSVKKGLINMEVILNRLGFYQSFRSIFFKFMMKWGDKLQFQKGPFEWKGFKQLFSNSVLWINLLERAIEIFAEQNRISLQKSKDKIAKILADSGITAKNPDYISSWWTNYEEVTVDSGSYKLYRIEHPFTPQDMRIIFECISKISSFLITDTTIANKSYAAALTIQNLRRNVLKSSSTREGKYSFIYSKLEKQMSQLIKDAELFKVSSVEKVNISQEIEAMKIIYNYNDFFESFD</sequence>
<dbReference type="STRING" id="213585.MSMAS_1027"/>
<dbReference type="HOGENOM" id="CLU_306460_0_0_2"/>
<evidence type="ECO:0000313" key="2">
    <source>
        <dbReference type="Proteomes" id="UP000033097"/>
    </source>
</evidence>
<dbReference type="PATRIC" id="fig|213585.10.peg.1270"/>
<evidence type="ECO:0000313" key="1">
    <source>
        <dbReference type="EMBL" id="AKB64223.1"/>
    </source>
</evidence>
<dbReference type="GeneID" id="24838660"/>
<dbReference type="EMBL" id="CP009512">
    <property type="protein sequence ID" value="AKB64223.1"/>
    <property type="molecule type" value="Genomic_DNA"/>
</dbReference>
<dbReference type="Proteomes" id="UP000033097">
    <property type="component" value="Chromosome"/>
</dbReference>
<organism evidence="1 2">
    <name type="scientific">Methanosarcina mazei S-6</name>
    <dbReference type="NCBI Taxonomy" id="213585"/>
    <lineage>
        <taxon>Archaea</taxon>
        <taxon>Methanobacteriati</taxon>
        <taxon>Methanobacteriota</taxon>
        <taxon>Stenosarchaea group</taxon>
        <taxon>Methanomicrobia</taxon>
        <taxon>Methanosarcinales</taxon>
        <taxon>Methanosarcinaceae</taxon>
        <taxon>Methanosarcina</taxon>
    </lineage>
</organism>
<reference evidence="1 2" key="1">
    <citation type="submission" date="2014-07" db="EMBL/GenBank/DDBJ databases">
        <title>Methanogenic archaea and the global carbon cycle.</title>
        <authorList>
            <person name="Henriksen J.R."/>
            <person name="Luke J."/>
            <person name="Reinhart S."/>
            <person name="Benedict M.N."/>
            <person name="Youngblut N.D."/>
            <person name="Metcalf M.E."/>
            <person name="Whitaker R.J."/>
            <person name="Metcalf W.W."/>
        </authorList>
    </citation>
    <scope>NUCLEOTIDE SEQUENCE [LARGE SCALE GENOMIC DNA]</scope>
    <source>
        <strain evidence="1 2">S-6</strain>
    </source>
</reference>
<gene>
    <name evidence="1" type="ORF">MSMAS_1027</name>
</gene>
<dbReference type="AlphaFoldDB" id="A0A0E3RH41"/>
<accession>A0A0E3RH41</accession>
<proteinExistence type="predicted"/>
<dbReference type="KEGG" id="mmj:MSMAS_1027"/>
<protein>
    <submittedName>
        <fullName evidence="1">Uncharacterized protein</fullName>
    </submittedName>
</protein>
<name>A0A0E3RH41_METMZ</name>
<dbReference type="RefSeq" id="WP_011032227.1">
    <property type="nucleotide sequence ID" value="NZ_CP009512.1"/>
</dbReference>